<sequence length="34" mass="4061">MACRLGVPRLYPKHLRKVILDARTRSHVLFRPLF</sequence>
<gene>
    <name evidence="1" type="ORF">FTOL_13717</name>
</gene>
<evidence type="ECO:0000313" key="1">
    <source>
        <dbReference type="EMBL" id="SPJ92431.1"/>
    </source>
</evidence>
<accession>A0AAE8MMB0</accession>
<organism evidence="1 2">
    <name type="scientific">Fusarium torulosum</name>
    <dbReference type="NCBI Taxonomy" id="33205"/>
    <lineage>
        <taxon>Eukaryota</taxon>
        <taxon>Fungi</taxon>
        <taxon>Dikarya</taxon>
        <taxon>Ascomycota</taxon>
        <taxon>Pezizomycotina</taxon>
        <taxon>Sordariomycetes</taxon>
        <taxon>Hypocreomycetidae</taxon>
        <taxon>Hypocreales</taxon>
        <taxon>Nectriaceae</taxon>
        <taxon>Fusarium</taxon>
    </lineage>
</organism>
<dbReference type="AlphaFoldDB" id="A0AAE8MMB0"/>
<comment type="caution">
    <text evidence="1">The sequence shown here is derived from an EMBL/GenBank/DDBJ whole genome shotgun (WGS) entry which is preliminary data.</text>
</comment>
<protein>
    <submittedName>
        <fullName evidence="1">Uncharacterized protein</fullName>
    </submittedName>
</protein>
<name>A0AAE8MMB0_9HYPO</name>
<proteinExistence type="predicted"/>
<dbReference type="Proteomes" id="UP001187734">
    <property type="component" value="Unassembled WGS sequence"/>
</dbReference>
<reference evidence="1" key="1">
    <citation type="submission" date="2018-03" db="EMBL/GenBank/DDBJ databases">
        <authorList>
            <person name="Guldener U."/>
        </authorList>
    </citation>
    <scope>NUCLEOTIDE SEQUENCE</scope>
</reference>
<evidence type="ECO:0000313" key="2">
    <source>
        <dbReference type="Proteomes" id="UP001187734"/>
    </source>
</evidence>
<dbReference type="EMBL" id="ONZP01000970">
    <property type="protein sequence ID" value="SPJ92431.1"/>
    <property type="molecule type" value="Genomic_DNA"/>
</dbReference>
<keyword evidence="2" id="KW-1185">Reference proteome</keyword>